<reference evidence="1 2" key="2">
    <citation type="submission" date="2018-11" db="EMBL/GenBank/DDBJ databases">
        <authorList>
            <consortium name="Pathogen Informatics"/>
        </authorList>
    </citation>
    <scope>NUCLEOTIDE SEQUENCE [LARGE SCALE GENOMIC DNA]</scope>
    <source>
        <strain evidence="1 2">NST_G2</strain>
    </source>
</reference>
<dbReference type="AlphaFoldDB" id="A0A183TIR9"/>
<evidence type="ECO:0000313" key="3">
    <source>
        <dbReference type="WBParaSite" id="SSLN_0001698801-mRNA-1"/>
    </source>
</evidence>
<dbReference type="Proteomes" id="UP000275846">
    <property type="component" value="Unassembled WGS sequence"/>
</dbReference>
<protein>
    <submittedName>
        <fullName evidence="1 3">Uncharacterized protein</fullName>
    </submittedName>
</protein>
<name>A0A183TIR9_SCHSO</name>
<dbReference type="WBParaSite" id="SSLN_0001698801-mRNA-1">
    <property type="protein sequence ID" value="SSLN_0001698801-mRNA-1"/>
    <property type="gene ID" value="SSLN_0001698801"/>
</dbReference>
<reference evidence="3" key="1">
    <citation type="submission" date="2016-06" db="UniProtKB">
        <authorList>
            <consortium name="WormBaseParasite"/>
        </authorList>
    </citation>
    <scope>IDENTIFICATION</scope>
</reference>
<organism evidence="3">
    <name type="scientific">Schistocephalus solidus</name>
    <name type="common">Tapeworm</name>
    <dbReference type="NCBI Taxonomy" id="70667"/>
    <lineage>
        <taxon>Eukaryota</taxon>
        <taxon>Metazoa</taxon>
        <taxon>Spiralia</taxon>
        <taxon>Lophotrochozoa</taxon>
        <taxon>Platyhelminthes</taxon>
        <taxon>Cestoda</taxon>
        <taxon>Eucestoda</taxon>
        <taxon>Diphyllobothriidea</taxon>
        <taxon>Diphyllobothriidae</taxon>
        <taxon>Schistocephalus</taxon>
    </lineage>
</organism>
<sequence>MTALERCDDSAQSLTWDAALAALDMFSSSPQRPLTPSPLVLHSIHYHPNWHPSSPTEPVEKVDAARVLPINLGCRDSFSSRLHVFRRPSLKRQSIDACSTNLVSMGQALSCCPSLSHQLVDVSKDRLVRLTPLLVPRNLRKQLLHVADTHLHGLPSFPPSSAAVPRRLKAYTQSATIRTTTS</sequence>
<dbReference type="EMBL" id="UYSU01041000">
    <property type="protein sequence ID" value="VDM02754.1"/>
    <property type="molecule type" value="Genomic_DNA"/>
</dbReference>
<accession>A0A183TIR9</accession>
<proteinExistence type="predicted"/>
<gene>
    <name evidence="1" type="ORF">SSLN_LOCUS16368</name>
</gene>
<keyword evidence="2" id="KW-1185">Reference proteome</keyword>
<evidence type="ECO:0000313" key="1">
    <source>
        <dbReference type="EMBL" id="VDM02754.1"/>
    </source>
</evidence>
<evidence type="ECO:0000313" key="2">
    <source>
        <dbReference type="Proteomes" id="UP000275846"/>
    </source>
</evidence>